<dbReference type="Proteomes" id="UP001580430">
    <property type="component" value="Unassembled WGS sequence"/>
</dbReference>
<keyword evidence="3" id="KW-1185">Reference proteome</keyword>
<keyword evidence="1" id="KW-0812">Transmembrane</keyword>
<dbReference type="EMBL" id="JBHIRY010000065">
    <property type="protein sequence ID" value="MFB5764111.1"/>
    <property type="molecule type" value="Genomic_DNA"/>
</dbReference>
<feature type="transmembrane region" description="Helical" evidence="1">
    <location>
        <begin position="28"/>
        <end position="51"/>
    </location>
</feature>
<sequence>MLRAPVYTFPSELIPVIVKDSATSFADFITVAALSTALAALLPSLVAWATLRAAFAPVAAQPANGMAYATDIAAPT</sequence>
<evidence type="ECO:0000256" key="1">
    <source>
        <dbReference type="SAM" id="Phobius"/>
    </source>
</evidence>
<keyword evidence="1" id="KW-1133">Transmembrane helix</keyword>
<keyword evidence="1" id="KW-0472">Membrane</keyword>
<name>A0ABV5C9K8_9BACL</name>
<protein>
    <submittedName>
        <fullName evidence="2">Uncharacterized protein</fullName>
    </submittedName>
</protein>
<comment type="caution">
    <text evidence="2">The sequence shown here is derived from an EMBL/GenBank/DDBJ whole genome shotgun (WGS) entry which is preliminary data.</text>
</comment>
<accession>A0ABV5C9K8</accession>
<organism evidence="2 3">
    <name type="scientific">Paenibacillus medicaginis</name>
    <dbReference type="NCBI Taxonomy" id="1470560"/>
    <lineage>
        <taxon>Bacteria</taxon>
        <taxon>Bacillati</taxon>
        <taxon>Bacillota</taxon>
        <taxon>Bacilli</taxon>
        <taxon>Bacillales</taxon>
        <taxon>Paenibacillaceae</taxon>
        <taxon>Paenibacillus</taxon>
    </lineage>
</organism>
<proteinExistence type="predicted"/>
<reference evidence="2 3" key="1">
    <citation type="submission" date="2024-09" db="EMBL/GenBank/DDBJ databases">
        <title>Paenibacillus zeirhizospherea sp. nov., isolated from surface of the maize (Zea mays) roots in a horticulture field, Hungary.</title>
        <authorList>
            <person name="Marton D."/>
            <person name="Farkas M."/>
            <person name="Bedics A."/>
            <person name="Toth E."/>
            <person name="Tancsics A."/>
            <person name="Boka K."/>
            <person name="Marati G."/>
            <person name="Kriszt B."/>
            <person name="Cserhati M."/>
        </authorList>
    </citation>
    <scope>NUCLEOTIDE SEQUENCE [LARGE SCALE GENOMIC DNA]</scope>
    <source>
        <strain evidence="2 3">JCM 18446</strain>
    </source>
</reference>
<dbReference type="RefSeq" id="WP_375523105.1">
    <property type="nucleotide sequence ID" value="NZ_JBHIRY010000065.1"/>
</dbReference>
<evidence type="ECO:0000313" key="2">
    <source>
        <dbReference type="EMBL" id="MFB5764111.1"/>
    </source>
</evidence>
<evidence type="ECO:0000313" key="3">
    <source>
        <dbReference type="Proteomes" id="UP001580430"/>
    </source>
</evidence>
<gene>
    <name evidence="2" type="ORF">ACE5LO_27535</name>
</gene>